<keyword evidence="2" id="KW-1185">Reference proteome</keyword>
<name>A0A2U1JG84_9FLAO</name>
<dbReference type="Proteomes" id="UP000245449">
    <property type="component" value="Unassembled WGS sequence"/>
</dbReference>
<gene>
    <name evidence="1" type="ORF">DB895_13885</name>
</gene>
<comment type="caution">
    <text evidence="1">The sequence shown here is derived from an EMBL/GenBank/DDBJ whole genome shotgun (WGS) entry which is preliminary data.</text>
</comment>
<evidence type="ECO:0000313" key="2">
    <source>
        <dbReference type="Proteomes" id="UP000245449"/>
    </source>
</evidence>
<proteinExistence type="predicted"/>
<evidence type="ECO:0000313" key="1">
    <source>
        <dbReference type="EMBL" id="PWA03883.1"/>
    </source>
</evidence>
<reference evidence="1 2" key="1">
    <citation type="submission" date="2018-04" db="EMBL/GenBank/DDBJ databases">
        <title>Flavobacterium sp. nov., isolated from glacier ice.</title>
        <authorList>
            <person name="Liu Q."/>
            <person name="Xin Y.-H."/>
        </authorList>
    </citation>
    <scope>NUCLEOTIDE SEQUENCE [LARGE SCALE GENOMIC DNA]</scope>
    <source>
        <strain evidence="1 2">RB1R5</strain>
    </source>
</reference>
<dbReference type="AlphaFoldDB" id="A0A2U1JG84"/>
<organism evidence="1 2">
    <name type="scientific">Flavobacterium psychrotolerans</name>
    <dbReference type="NCBI Taxonomy" id="2169410"/>
    <lineage>
        <taxon>Bacteria</taxon>
        <taxon>Pseudomonadati</taxon>
        <taxon>Bacteroidota</taxon>
        <taxon>Flavobacteriia</taxon>
        <taxon>Flavobacteriales</taxon>
        <taxon>Flavobacteriaceae</taxon>
        <taxon>Flavobacterium</taxon>
    </lineage>
</organism>
<protein>
    <submittedName>
        <fullName evidence="1">Uncharacterized protein</fullName>
    </submittedName>
</protein>
<accession>A0A2U1JG84</accession>
<dbReference type="EMBL" id="QCZI01000029">
    <property type="protein sequence ID" value="PWA03883.1"/>
    <property type="molecule type" value="Genomic_DNA"/>
</dbReference>
<sequence length="73" mass="8828">MIFIEKFVPYNIYTLIGTDFWRLIFFKKRPILAEKFDNSSDVSQIKKQHQILLSKKIKNEPSIMLNILYIRIH</sequence>